<protein>
    <submittedName>
        <fullName evidence="2">Transporter</fullName>
    </submittedName>
</protein>
<feature type="transmembrane region" description="Helical" evidence="1">
    <location>
        <begin position="82"/>
        <end position="111"/>
    </location>
</feature>
<proteinExistence type="predicted"/>
<feature type="transmembrane region" description="Helical" evidence="1">
    <location>
        <begin position="396"/>
        <end position="417"/>
    </location>
</feature>
<keyword evidence="3" id="KW-1185">Reference proteome</keyword>
<reference evidence="2 3" key="1">
    <citation type="journal article" date="2020" name="Microorganisms">
        <title>Osmotic Adaptation and Compatible Solute Biosynthesis of Phototrophic Bacteria as Revealed from Genome Analyses.</title>
        <authorList>
            <person name="Imhoff J.F."/>
            <person name="Rahn T."/>
            <person name="Kunzel S."/>
            <person name="Keller A."/>
            <person name="Neulinger S.C."/>
        </authorList>
    </citation>
    <scope>NUCLEOTIDE SEQUENCE [LARGE SCALE GENOMIC DNA]</scope>
    <source>
        <strain evidence="2 3">DSM 25653</strain>
    </source>
</reference>
<feature type="transmembrane region" description="Helical" evidence="1">
    <location>
        <begin position="42"/>
        <end position="61"/>
    </location>
</feature>
<feature type="transmembrane region" description="Helical" evidence="1">
    <location>
        <begin position="187"/>
        <end position="212"/>
    </location>
</feature>
<feature type="transmembrane region" description="Helical" evidence="1">
    <location>
        <begin position="149"/>
        <end position="167"/>
    </location>
</feature>
<name>A0A9X0W8J0_9GAMM</name>
<keyword evidence="1" id="KW-0472">Membrane</keyword>
<organism evidence="2 3">
    <name type="scientific">Lamprobacter modestohalophilus</name>
    <dbReference type="NCBI Taxonomy" id="1064514"/>
    <lineage>
        <taxon>Bacteria</taxon>
        <taxon>Pseudomonadati</taxon>
        <taxon>Pseudomonadota</taxon>
        <taxon>Gammaproteobacteria</taxon>
        <taxon>Chromatiales</taxon>
        <taxon>Chromatiaceae</taxon>
        <taxon>Lamprobacter</taxon>
    </lineage>
</organism>
<dbReference type="EMBL" id="NRRY01000015">
    <property type="protein sequence ID" value="MBK1618953.1"/>
    <property type="molecule type" value="Genomic_DNA"/>
</dbReference>
<keyword evidence="1" id="KW-0812">Transmembrane</keyword>
<feature type="transmembrane region" description="Helical" evidence="1">
    <location>
        <begin position="117"/>
        <end position="137"/>
    </location>
</feature>
<evidence type="ECO:0000313" key="2">
    <source>
        <dbReference type="EMBL" id="MBK1618953.1"/>
    </source>
</evidence>
<evidence type="ECO:0000313" key="3">
    <source>
        <dbReference type="Proteomes" id="UP001138768"/>
    </source>
</evidence>
<accession>A0A9X0W8J0</accession>
<feature type="transmembrane region" description="Helical" evidence="1">
    <location>
        <begin position="355"/>
        <end position="376"/>
    </location>
</feature>
<feature type="transmembrane region" description="Helical" evidence="1">
    <location>
        <begin position="331"/>
        <end position="348"/>
    </location>
</feature>
<dbReference type="AlphaFoldDB" id="A0A9X0W8J0"/>
<keyword evidence="1" id="KW-1133">Transmembrane helix</keyword>
<gene>
    <name evidence="2" type="ORF">CKO42_11025</name>
</gene>
<dbReference type="Proteomes" id="UP001138768">
    <property type="component" value="Unassembled WGS sequence"/>
</dbReference>
<feature type="transmembrane region" description="Helical" evidence="1">
    <location>
        <begin position="233"/>
        <end position="254"/>
    </location>
</feature>
<evidence type="ECO:0000256" key="1">
    <source>
        <dbReference type="SAM" id="Phobius"/>
    </source>
</evidence>
<dbReference type="RefSeq" id="WP_200243594.1">
    <property type="nucleotide sequence ID" value="NZ_NRRY01000015.1"/>
</dbReference>
<comment type="caution">
    <text evidence="2">The sequence shown here is derived from an EMBL/GenBank/DDBJ whole genome shotgun (WGS) entry which is preliminary data.</text>
</comment>
<feature type="transmembrane region" description="Helical" evidence="1">
    <location>
        <begin position="281"/>
        <end position="302"/>
    </location>
</feature>
<sequence>MNQTSRASLMKALGPGLLVACAAIGGSHLVWSTRAGAEFGWQLVGLVLLANLFKYPFFLYGQKYTAATGESLLAGYQRRGNLFVYIFLAINILTGIINIAGVSMLSAALLAGFGLEALPLPQLTVLIMIGCAVFIFLGHYRLLDGMAKLVVIVLTVSTLAALLLAIGEGPVMQPGFEPPSPWTWASFGFLIMLMGWMPAPLDLSAWSSLWMFSRERQTGHRATVGETLIDFHLGYFMAVALAMVFLALGALVMYGSGERFSPSGIAFSNQLIELYSRNIGAWSYGLILFAAFVTMLSTSLTCVDGYPRALAACTTLLAPKLLPAFTRVHQAWILIAVIGASAIVLGYVQNLLQLLGFAAIISFITSPILAVINFLVMSGDNVPPEHRPGPILKLLSWVGILFFFGMTAGFIYAEFLLD</sequence>